<keyword evidence="4" id="KW-0997">Cell inner membrane</keyword>
<feature type="transmembrane region" description="Helical" evidence="8">
    <location>
        <begin position="373"/>
        <end position="398"/>
    </location>
</feature>
<dbReference type="InterPro" id="IPR042094">
    <property type="entry name" value="T2SS_GspF_sf"/>
</dbReference>
<evidence type="ECO:0000259" key="9">
    <source>
        <dbReference type="Pfam" id="PF00482"/>
    </source>
</evidence>
<evidence type="ECO:0000256" key="2">
    <source>
        <dbReference type="ARBA" id="ARBA00005745"/>
    </source>
</evidence>
<dbReference type="InterPro" id="IPR003004">
    <property type="entry name" value="GspF/PilC"/>
</dbReference>
<comment type="similarity">
    <text evidence="2">Belongs to the GSP F family.</text>
</comment>
<dbReference type="FunFam" id="1.20.81.30:FF:000001">
    <property type="entry name" value="Type II secretion system protein F"/>
    <property type="match status" value="2"/>
</dbReference>
<dbReference type="Proteomes" id="UP000005234">
    <property type="component" value="Chromosome"/>
</dbReference>
<keyword evidence="5 8" id="KW-0812">Transmembrane</keyword>
<dbReference type="PANTHER" id="PTHR30012">
    <property type="entry name" value="GENERAL SECRETION PATHWAY PROTEIN"/>
    <property type="match status" value="1"/>
</dbReference>
<proteinExistence type="inferred from homology"/>
<dbReference type="InterPro" id="IPR018076">
    <property type="entry name" value="T2SS_GspF_dom"/>
</dbReference>
<name>H8KZU7_FRAAD</name>
<dbReference type="Pfam" id="PF00482">
    <property type="entry name" value="T2SSF"/>
    <property type="match status" value="2"/>
</dbReference>
<dbReference type="PANTHER" id="PTHR30012:SF7">
    <property type="entry name" value="PROTEIN TRANSPORT PROTEIN HOFC HOMOLOG"/>
    <property type="match status" value="1"/>
</dbReference>
<feature type="domain" description="Type II secretion system protein GspF" evidence="9">
    <location>
        <begin position="71"/>
        <end position="194"/>
    </location>
</feature>
<dbReference type="HOGENOM" id="CLU_035032_2_1_6"/>
<keyword evidence="11" id="KW-1185">Reference proteome</keyword>
<accession>H8KZU7</accession>
<protein>
    <submittedName>
        <fullName evidence="10">Type II secretory pathway, component PulF</fullName>
    </submittedName>
</protein>
<keyword evidence="3" id="KW-1003">Cell membrane</keyword>
<evidence type="ECO:0000256" key="5">
    <source>
        <dbReference type="ARBA" id="ARBA00022692"/>
    </source>
</evidence>
<evidence type="ECO:0000256" key="3">
    <source>
        <dbReference type="ARBA" id="ARBA00022475"/>
    </source>
</evidence>
<feature type="transmembrane region" description="Helical" evidence="8">
    <location>
        <begin position="213"/>
        <end position="239"/>
    </location>
</feature>
<evidence type="ECO:0000313" key="11">
    <source>
        <dbReference type="Proteomes" id="UP000005234"/>
    </source>
</evidence>
<dbReference type="STRING" id="767434.Fraau_0108"/>
<sequence length="405" mass="44056">MSRFSYSALSQQGEALQGWLEAASEAEVVHRLQEQGHIPLAAVIAEPGAGAGLWQRLRRRHELSGAQMLLFTQQLATLLAAGQPLDRALGVLIELRDERGGRRLIERLRVRVRGGEPLSLALDAENGVFSRLYVSLVRAGEAGGSLDDSLQRLAGYLERSQTLRGDIINALIYPAFLLAGVLGSLILLLSWVVPQFVPIFADMQVPIPWITRLILGLGTALRELGWLLPPILIAALFGWRHRMRQPGQRRRWHAWWLGLRGIGPLSLKLETARLSRSLGALLHHGVPLLAGLQVAAGVTANLALAAALQQVIETVRDGGRLGTALAQTGLFPPLAVQMVQVGEEAGQLDRLLLQVADTFDTESRRSIDRLLSALVPTLTLVMTVLVAIIMAAILLPLLSLTSHIQ</sequence>
<dbReference type="Gene3D" id="1.20.81.30">
    <property type="entry name" value="Type II secretion system (T2SS), domain F"/>
    <property type="match status" value="2"/>
</dbReference>
<reference evidence="10" key="1">
    <citation type="submission" date="2012-02" db="EMBL/GenBank/DDBJ databases">
        <title>The complete genome of Frateuria aurantia DSM 6220.</title>
        <authorList>
            <consortium name="US DOE Joint Genome Institute (JGI-PGF)"/>
            <person name="Lucas S."/>
            <person name="Copeland A."/>
            <person name="Lapidus A."/>
            <person name="Glavina del Rio T."/>
            <person name="Dalin E."/>
            <person name="Tice H."/>
            <person name="Bruce D."/>
            <person name="Goodwin L."/>
            <person name="Pitluck S."/>
            <person name="Peters L."/>
            <person name="Ovchinnikova G."/>
            <person name="Teshima H."/>
            <person name="Kyrpides N."/>
            <person name="Mavromatis K."/>
            <person name="Ivanova N."/>
            <person name="Brettin T."/>
            <person name="Detter J.C."/>
            <person name="Han C."/>
            <person name="Larimer F."/>
            <person name="Land M."/>
            <person name="Hauser L."/>
            <person name="Markowitz V."/>
            <person name="Cheng J.-F."/>
            <person name="Hugenholtz P."/>
            <person name="Woyke T."/>
            <person name="Wu D."/>
            <person name="Brambilla E."/>
            <person name="Klenk H.-P."/>
            <person name="Eisen J.A."/>
        </authorList>
    </citation>
    <scope>NUCLEOTIDE SEQUENCE</scope>
    <source>
        <strain evidence="10">DSM 6220</strain>
    </source>
</reference>
<evidence type="ECO:0000256" key="8">
    <source>
        <dbReference type="SAM" id="Phobius"/>
    </source>
</evidence>
<evidence type="ECO:0000256" key="6">
    <source>
        <dbReference type="ARBA" id="ARBA00022989"/>
    </source>
</evidence>
<evidence type="ECO:0000256" key="4">
    <source>
        <dbReference type="ARBA" id="ARBA00022519"/>
    </source>
</evidence>
<dbReference type="EMBL" id="CP003350">
    <property type="protein sequence ID" value="AFC84608.1"/>
    <property type="molecule type" value="Genomic_DNA"/>
</dbReference>
<dbReference type="OrthoDB" id="9805682at2"/>
<evidence type="ECO:0000256" key="1">
    <source>
        <dbReference type="ARBA" id="ARBA00004429"/>
    </source>
</evidence>
<feature type="transmembrane region" description="Helical" evidence="8">
    <location>
        <begin position="170"/>
        <end position="193"/>
    </location>
</feature>
<gene>
    <name evidence="10" type="ordered locus">Fraau_0108</name>
</gene>
<evidence type="ECO:0000256" key="7">
    <source>
        <dbReference type="ARBA" id="ARBA00023136"/>
    </source>
</evidence>
<dbReference type="eggNOG" id="COG1459">
    <property type="taxonomic scope" value="Bacteria"/>
</dbReference>
<dbReference type="RefSeq" id="WP_014401614.1">
    <property type="nucleotide sequence ID" value="NC_017033.1"/>
</dbReference>
<keyword evidence="7 8" id="KW-0472">Membrane</keyword>
<dbReference type="GO" id="GO:0005886">
    <property type="term" value="C:plasma membrane"/>
    <property type="evidence" value="ECO:0007669"/>
    <property type="project" value="UniProtKB-SubCell"/>
</dbReference>
<evidence type="ECO:0000313" key="10">
    <source>
        <dbReference type="EMBL" id="AFC84608.1"/>
    </source>
</evidence>
<keyword evidence="6 8" id="KW-1133">Transmembrane helix</keyword>
<dbReference type="KEGG" id="fau:Fraau_0108"/>
<organism evidence="10 11">
    <name type="scientific">Frateuria aurantia (strain ATCC 33424 / DSM 6220 / KCTC 2777 / LMG 1558 / NBRC 3245 / NCIMB 13370)</name>
    <name type="common">Acetobacter aurantius</name>
    <dbReference type="NCBI Taxonomy" id="767434"/>
    <lineage>
        <taxon>Bacteria</taxon>
        <taxon>Pseudomonadati</taxon>
        <taxon>Pseudomonadota</taxon>
        <taxon>Gammaproteobacteria</taxon>
        <taxon>Lysobacterales</taxon>
        <taxon>Rhodanobacteraceae</taxon>
        <taxon>Frateuria</taxon>
    </lineage>
</organism>
<feature type="domain" description="Type II secretion system protein GspF" evidence="9">
    <location>
        <begin position="275"/>
        <end position="396"/>
    </location>
</feature>
<dbReference type="PRINTS" id="PR00812">
    <property type="entry name" value="BCTERIALGSPF"/>
</dbReference>
<comment type="subcellular location">
    <subcellularLocation>
        <location evidence="1">Cell inner membrane</location>
        <topology evidence="1">Multi-pass membrane protein</topology>
    </subcellularLocation>
</comment>
<dbReference type="GO" id="GO:0015628">
    <property type="term" value="P:protein secretion by the type II secretion system"/>
    <property type="evidence" value="ECO:0007669"/>
    <property type="project" value="TreeGrafter"/>
</dbReference>
<dbReference type="AlphaFoldDB" id="H8KZU7"/>